<evidence type="ECO:0000256" key="2">
    <source>
        <dbReference type="ARBA" id="ARBA00022692"/>
    </source>
</evidence>
<feature type="compositionally biased region" description="Low complexity" evidence="6">
    <location>
        <begin position="96"/>
        <end position="144"/>
    </location>
</feature>
<feature type="coiled-coil region" evidence="5">
    <location>
        <begin position="216"/>
        <end position="243"/>
    </location>
</feature>
<accession>A0ABS6WLL9</accession>
<gene>
    <name evidence="8" type="ORF">KY465_05810</name>
</gene>
<comment type="caution">
    <text evidence="8">The sequence shown here is derived from an EMBL/GenBank/DDBJ whole genome shotgun (WGS) entry which is preliminary data.</text>
</comment>
<dbReference type="Pfam" id="PF09731">
    <property type="entry name" value="Mitofilin"/>
    <property type="match status" value="1"/>
</dbReference>
<proteinExistence type="predicted"/>
<feature type="coiled-coil region" evidence="5">
    <location>
        <begin position="326"/>
        <end position="360"/>
    </location>
</feature>
<feature type="region of interest" description="Disordered" evidence="6">
    <location>
        <begin position="530"/>
        <end position="564"/>
    </location>
</feature>
<feature type="transmembrane region" description="Helical" evidence="7">
    <location>
        <begin position="183"/>
        <end position="206"/>
    </location>
</feature>
<dbReference type="EMBL" id="JAHWQX010000001">
    <property type="protein sequence ID" value="MBW3096790.1"/>
    <property type="molecule type" value="Genomic_DNA"/>
</dbReference>
<dbReference type="InterPro" id="IPR019133">
    <property type="entry name" value="MIC60"/>
</dbReference>
<evidence type="ECO:0000256" key="1">
    <source>
        <dbReference type="ARBA" id="ARBA00004370"/>
    </source>
</evidence>
<evidence type="ECO:0000256" key="3">
    <source>
        <dbReference type="ARBA" id="ARBA00022989"/>
    </source>
</evidence>
<dbReference type="RefSeq" id="WP_219200645.1">
    <property type="nucleotide sequence ID" value="NZ_JAHWQX010000001.1"/>
</dbReference>
<comment type="subcellular location">
    <subcellularLocation>
        <location evidence="1">Membrane</location>
    </subcellularLocation>
</comment>
<keyword evidence="9" id="KW-1185">Reference proteome</keyword>
<organism evidence="8 9">
    <name type="scientific">Pseudohoeflea coraliihabitans</name>
    <dbReference type="NCBI Taxonomy" id="2860393"/>
    <lineage>
        <taxon>Bacteria</taxon>
        <taxon>Pseudomonadati</taxon>
        <taxon>Pseudomonadota</taxon>
        <taxon>Alphaproteobacteria</taxon>
        <taxon>Hyphomicrobiales</taxon>
        <taxon>Rhizobiaceae</taxon>
        <taxon>Pseudohoeflea</taxon>
    </lineage>
</organism>
<evidence type="ECO:0000313" key="8">
    <source>
        <dbReference type="EMBL" id="MBW3096790.1"/>
    </source>
</evidence>
<feature type="compositionally biased region" description="Low complexity" evidence="6">
    <location>
        <begin position="31"/>
        <end position="49"/>
    </location>
</feature>
<sequence length="564" mass="56333">MTKDKTPRRSRSGKPVTIDLTAEKSDDSANSPKPSDSSPAGSSSVNPLSEKGKDSKEAVTALAGGPATPQPSSKDADAAAAAAVESSDPKKTQETQKSQSSAGSAGSDKTSAKTGAGGIAAASATKTDAASGSKPGSAQAGDAAKNADKAKSASGPSRVGTTVPPTKRDAETPPARGSRAGPLIGGVLGGGLAVAALLGLHAAGLIPGGPQASNDMQSAASTVESLAQDVAQLQTRVADLSDEVAQLPSPEELTAAAGGEASSGDTDNAAASLGELQDRLAALADSVADLQDSAAPGSSDTESAVDEVTAALAEIRAEGQDVTAALEGLRSGADNLGDRLAALEEQQETLMQRLTDVEDAVDQPGRDLAMARAIALSGLKAAIDRGGPFAAELDAYSSVAENDTMVERIQPLAGDGVPTRAELAAQFDAVADRMIAATNPIDEDAGVVTRLLGSARSVVKVRPVGEVKGDGVEAILARLEVQLDRGALGAALAEWQALPEAARAAAPQFGDGLKARYEIERLMQSVQLPETLTNSSEADTAGGDAARVGGNADAGSVPNEATSE</sequence>
<keyword evidence="5" id="KW-0175">Coiled coil</keyword>
<reference evidence="8" key="1">
    <citation type="submission" date="2021-07" db="EMBL/GenBank/DDBJ databases">
        <title>Pseudohoeflea marina sp. nov. a polyhydroxyalcanoate-producing bacterium.</title>
        <authorList>
            <person name="Zheng W."/>
            <person name="Yu S."/>
            <person name="Huang Y."/>
        </authorList>
    </citation>
    <scope>NUCLEOTIDE SEQUENCE</scope>
    <source>
        <strain evidence="8">DP4N28-3</strain>
    </source>
</reference>
<name>A0ABS6WLL9_9HYPH</name>
<evidence type="ECO:0008006" key="10">
    <source>
        <dbReference type="Google" id="ProtNLM"/>
    </source>
</evidence>
<keyword evidence="3 7" id="KW-1133">Transmembrane helix</keyword>
<feature type="region of interest" description="Disordered" evidence="6">
    <location>
        <begin position="1"/>
        <end position="181"/>
    </location>
</feature>
<evidence type="ECO:0000256" key="5">
    <source>
        <dbReference type="SAM" id="Coils"/>
    </source>
</evidence>
<keyword evidence="2 7" id="KW-0812">Transmembrane</keyword>
<dbReference type="Proteomes" id="UP001430804">
    <property type="component" value="Unassembled WGS sequence"/>
</dbReference>
<evidence type="ECO:0000313" key="9">
    <source>
        <dbReference type="Proteomes" id="UP001430804"/>
    </source>
</evidence>
<evidence type="ECO:0000256" key="4">
    <source>
        <dbReference type="ARBA" id="ARBA00023136"/>
    </source>
</evidence>
<evidence type="ECO:0000256" key="6">
    <source>
        <dbReference type="SAM" id="MobiDB-lite"/>
    </source>
</evidence>
<keyword evidence="4 7" id="KW-0472">Membrane</keyword>
<evidence type="ECO:0000256" key="7">
    <source>
        <dbReference type="SAM" id="Phobius"/>
    </source>
</evidence>
<protein>
    <recommendedName>
        <fullName evidence="10">Phage tail protein</fullName>
    </recommendedName>
</protein>